<reference evidence="2 3" key="1">
    <citation type="journal article" date="2009" name="PLoS ONE">
        <title>Genome sequence of the pathogenic intestinal spirochete Brachyspira hyodysenteriae reveals adaptations to its lifestyle in the porcine large intestine.</title>
        <authorList>
            <person name="Bellgard M.I."/>
            <person name="Wanchanthuek P."/>
            <person name="La T."/>
            <person name="Ryan K."/>
            <person name="Moolhuijzen P."/>
            <person name="Albertyn Z."/>
            <person name="Shaban B."/>
            <person name="Motro Y."/>
            <person name="Dunn D.S."/>
            <person name="Schibeci D."/>
            <person name="Hunter A."/>
            <person name="Barrero R."/>
            <person name="Phillips N.D."/>
            <person name="Hampson D.J."/>
        </authorList>
    </citation>
    <scope>NUCLEOTIDE SEQUENCE [LARGE SCALE GENOMIC DNA]</scope>
    <source>
        <strain evidence="3">ATCC 49526 / WA1</strain>
    </source>
</reference>
<evidence type="ECO:0000313" key="2">
    <source>
        <dbReference type="EMBL" id="ACN84208.1"/>
    </source>
</evidence>
<evidence type="ECO:0000259" key="1">
    <source>
        <dbReference type="Pfam" id="PF12705"/>
    </source>
</evidence>
<evidence type="ECO:0000313" key="3">
    <source>
        <dbReference type="Proteomes" id="UP000001803"/>
    </source>
</evidence>
<dbReference type="Proteomes" id="UP000001803">
    <property type="component" value="Chromosome"/>
</dbReference>
<dbReference type="KEGG" id="bhy:BHWA1_01743"/>
<keyword evidence="3" id="KW-1185">Reference proteome</keyword>
<dbReference type="InterPro" id="IPR027417">
    <property type="entry name" value="P-loop_NTPase"/>
</dbReference>
<dbReference type="STRING" id="565034.BHWA1_01743"/>
<dbReference type="EMBL" id="CP001357">
    <property type="protein sequence ID" value="ACN84208.1"/>
    <property type="molecule type" value="Genomic_DNA"/>
</dbReference>
<sequence>MQELFLFPNYKAKNNYLKDNFKKYTLDITNYQTLHQYYKSSKERFFENYRIENNVQDIDESIAIINIHNILFQYKEKNKEALISKQNTTYELAYTLYKLIEEITLAKFYGFRLDEYNNLKDINTIINLYKEYNKENNLLDEFDIFELFIKSIENKELEFLNTYEYIKIYNFEKIPPLHLIFLESLKKHYNKNIKIIMPYSMDKHFNNYKSFFQGIDNFEVSQNSNFAKALIGENKDINKYKDKIKFISGFGAKQETDTVIDEIIKLIDSGVNPYDIGIIFSDIQLYSDIVSSRLKECQIKFNERRANFIWRVPIIPVLTSIFLILDKYNGEIDVDALIKILSSSYIKLEGINPYNIRDLIYSYEDYNSIEIFSKMSFKDFKNRISKKFQNNDGSKSISDFLDLLNILVSKKSYKEIGLAYINILKFLNIENTEDIEYTDNIDNNKNEYFYRDNEALALFINLILEIAYTEKLENIQNQEISHFDFHAALNTILRDKSIGEDNDRDISLTVSNLYDARGLKLKHIFILGLNNDFINRRPNAFFISAKLREEINRKNKKIIFNTQSYLSDIHYALFLNILSSCYEDSNIYFSFRFKDEKGNLEIPFYYIENLYRELYNEDFKFESLEKNGLIYRKEYIQREDNIHTDKENLMSLFLYNTIAYKIDNAENIIDTVYHKQNKNMHHDFNNNNEDIKNFFLNILKEKVSVTTLQAIMECPAKFFYSKLYSKESVESKIQGINYMDRGRAYHKFFQDFYKEVKNKYSDEGCHLIESEFNNYCNIANQVVENHINDLINMYSSKDLEEKYVLEYKFDFNVIKEEALNVMSSFIKKEIITNKLKEEDEGCFYIPTYFEKYIGSNYKEDFIIYQNKDLSIKIKGIADRIDFSYSDKEHENINGIRIVDYKSSYKIEEAKGETQKDIIRETIRIYLQPILYLKYILNEYIKKNIAEKIKYCEVVFTVYKEKDVINESQEINQMYNDRDMLLSICGYIDSEYNLNDYFDEVFNKILEGELVYISNSTNCENCYNAPYCEKVYKKDDDEN</sequence>
<dbReference type="RefSeq" id="WP_012671248.1">
    <property type="nucleotide sequence ID" value="NC_012225.1"/>
</dbReference>
<name>A0A3B6VHZ9_BRAHW</name>
<organism evidence="2 3">
    <name type="scientific">Brachyspira hyodysenteriae (strain ATCC 49526 / WA1)</name>
    <dbReference type="NCBI Taxonomy" id="565034"/>
    <lineage>
        <taxon>Bacteria</taxon>
        <taxon>Pseudomonadati</taxon>
        <taxon>Spirochaetota</taxon>
        <taxon>Spirochaetia</taxon>
        <taxon>Brachyspirales</taxon>
        <taxon>Brachyspiraceae</taxon>
        <taxon>Brachyspira</taxon>
    </lineage>
</organism>
<dbReference type="SUPFAM" id="SSF52540">
    <property type="entry name" value="P-loop containing nucleoside triphosphate hydrolases"/>
    <property type="match status" value="1"/>
</dbReference>
<gene>
    <name evidence="2" type="primary">addB</name>
    <name evidence="2" type="ordered locus">BHWA1_01743</name>
</gene>
<dbReference type="AlphaFoldDB" id="A0A3B6VHZ9"/>
<feature type="domain" description="PD-(D/E)XK endonuclease-like" evidence="1">
    <location>
        <begin position="703"/>
        <end position="1027"/>
    </location>
</feature>
<dbReference type="Pfam" id="PF12705">
    <property type="entry name" value="PDDEXK_1"/>
    <property type="match status" value="1"/>
</dbReference>
<proteinExistence type="predicted"/>
<dbReference type="InterPro" id="IPR038726">
    <property type="entry name" value="PDDEXK_AddAB-type"/>
</dbReference>
<accession>A0A3B6VHZ9</accession>
<protein>
    <submittedName>
        <fullName evidence="2">ATP-dependent nuclease subunit B</fullName>
    </submittedName>
</protein>